<evidence type="ECO:0000256" key="4">
    <source>
        <dbReference type="ARBA" id="ARBA00023163"/>
    </source>
</evidence>
<dbReference type="FunFam" id="1.10.10.60:FF:000132">
    <property type="entry name" value="AraC family transcriptional regulator"/>
    <property type="match status" value="1"/>
</dbReference>
<reference evidence="12" key="8">
    <citation type="submission" date="2023-06" db="EMBL/GenBank/DDBJ databases">
        <authorList>
            <consortium name="Clinical and Environmental Microbiology Branch: Whole genome sequencing antimicrobial resistance pathogens in the healthcare setting"/>
        </authorList>
    </citation>
    <scope>NUCLEOTIDE SEQUENCE</scope>
    <source>
        <strain evidence="12">2021CK-01020</strain>
    </source>
</reference>
<dbReference type="EMBL" id="CP136986">
    <property type="protein sequence ID" value="WOS75693.1"/>
    <property type="molecule type" value="Genomic_DNA"/>
</dbReference>
<dbReference type="RefSeq" id="WP_003082516.1">
    <property type="nucleotide sequence ID" value="NZ_AP014622.1"/>
</dbReference>
<dbReference type="EMBL" id="QORE01001044">
    <property type="protein sequence ID" value="RCI72207.1"/>
    <property type="molecule type" value="Genomic_DNA"/>
</dbReference>
<evidence type="ECO:0000313" key="7">
    <source>
        <dbReference type="EMBL" id="MUI34038.1"/>
    </source>
</evidence>
<dbReference type="eggNOG" id="COG2207">
    <property type="taxonomic scope" value="Bacteria"/>
</dbReference>
<proteinExistence type="predicted"/>
<dbReference type="PANTHER" id="PTHR11019:SF199">
    <property type="entry name" value="HTH-TYPE TRANSCRIPTIONAL REGULATOR NIMR"/>
    <property type="match status" value="1"/>
</dbReference>
<dbReference type="CDD" id="cd06124">
    <property type="entry name" value="cupin_NimR-like_N"/>
    <property type="match status" value="1"/>
</dbReference>
<accession>A0A1S1C444</accession>
<dbReference type="SUPFAM" id="SSF51182">
    <property type="entry name" value="RmlC-like cupins"/>
    <property type="match status" value="1"/>
</dbReference>
<evidence type="ECO:0000256" key="3">
    <source>
        <dbReference type="ARBA" id="ARBA00023125"/>
    </source>
</evidence>
<dbReference type="Proteomes" id="UP000194857">
    <property type="component" value="Unassembled WGS sequence"/>
</dbReference>
<dbReference type="EMBL" id="CVVU01000122">
    <property type="protein sequence ID" value="CRO64902.1"/>
    <property type="molecule type" value="Genomic_DNA"/>
</dbReference>
<reference evidence="8" key="7">
    <citation type="submission" date="2020-01" db="EMBL/GenBank/DDBJ databases">
        <title>Bacteria Cultured from War Wounds Associated with the Conflict in Eastern Ukraine.</title>
        <authorList>
            <person name="Snesrud E."/>
            <person name="Galac M.R."/>
            <person name="Mc Gann P."/>
            <person name="Valentine K."/>
            <person name="Viacheslav K."/>
        </authorList>
    </citation>
    <scope>NUCLEOTIDE SEQUENCE</scope>
    <source>
        <strain evidence="8">VNMU148</strain>
    </source>
</reference>
<reference evidence="11 16" key="5">
    <citation type="submission" date="2018-08" db="EMBL/GenBank/DDBJ databases">
        <title>Recombination of ecologically and evolutionarily significant loci maintains genetic cohesion in the Pseudomonas syringae species complex.</title>
        <authorList>
            <person name="Dillon M."/>
            <person name="Thakur S."/>
            <person name="Almeida R.N.D."/>
            <person name="Weir B.S."/>
            <person name="Guttman D.S."/>
        </authorList>
    </citation>
    <scope>NUCLEOTIDE SEQUENCE [LARGE SCALE GENOMIC DNA]</scope>
    <source>
        <strain evidence="11 16">ICMP 7846</strain>
    </source>
</reference>
<dbReference type="PANTHER" id="PTHR11019">
    <property type="entry name" value="HTH-TYPE TRANSCRIPTIONAL REGULATOR NIMR"/>
    <property type="match status" value="1"/>
</dbReference>
<dbReference type="InterPro" id="IPR011051">
    <property type="entry name" value="RmlC_Cupin_sf"/>
</dbReference>
<evidence type="ECO:0000313" key="11">
    <source>
        <dbReference type="EMBL" id="RMS57227.1"/>
    </source>
</evidence>
<dbReference type="PROSITE" id="PS00041">
    <property type="entry name" value="HTH_ARAC_FAMILY_1"/>
    <property type="match status" value="1"/>
</dbReference>
<dbReference type="EMBL" id="NFFZ01000003">
    <property type="protein sequence ID" value="OTI64046.1"/>
    <property type="molecule type" value="Genomic_DNA"/>
</dbReference>
<accession>A0A069Q4I2</accession>
<dbReference type="EMBL" id="WXZT01000003">
    <property type="protein sequence ID" value="MZZ11826.1"/>
    <property type="molecule type" value="Genomic_DNA"/>
</dbReference>
<keyword evidence="2" id="KW-0805">Transcription regulation</keyword>
<reference evidence="6" key="2">
    <citation type="submission" date="2015-06" db="EMBL/GenBank/DDBJ databases">
        <authorList>
            <person name="Radhakrishnan R."/>
            <person name="Underwood A."/>
            <person name="Al-Shahib A."/>
        </authorList>
    </citation>
    <scope>NUCLEOTIDE SEQUENCE</scope>
    <source>
        <strain evidence="6">P19_London_7_VIM_2_05_10</strain>
    </source>
</reference>
<dbReference type="AlphaFoldDB" id="A0A069Q4I2"/>
<evidence type="ECO:0000313" key="12">
    <source>
        <dbReference type="EMBL" id="WOS75693.1"/>
    </source>
</evidence>
<gene>
    <name evidence="6" type="primary">ripA_2</name>
    <name evidence="11" type="ORF">ALP65_03776</name>
    <name evidence="9" type="ORF">CAZ10_07465</name>
    <name evidence="10" type="ORF">DT376_24985</name>
    <name evidence="7" type="ORF">GNQ48_03400</name>
    <name evidence="8" type="ORF">GUL26_06180</name>
    <name evidence="12" type="ORF">L4V69_24660</name>
    <name evidence="6" type="ORF">PAERUG_P19_London_7_VIM_2_05_10_02185</name>
</gene>
<dbReference type="InterPro" id="IPR009057">
    <property type="entry name" value="Homeodomain-like_sf"/>
</dbReference>
<evidence type="ECO:0000259" key="5">
    <source>
        <dbReference type="PROSITE" id="PS01124"/>
    </source>
</evidence>
<dbReference type="EMBL" id="RBSQ01000473">
    <property type="protein sequence ID" value="RMS57227.1"/>
    <property type="molecule type" value="Genomic_DNA"/>
</dbReference>
<dbReference type="SUPFAM" id="SSF46689">
    <property type="entry name" value="Homeodomain-like"/>
    <property type="match status" value="1"/>
</dbReference>
<dbReference type="Proteomes" id="UP001297540">
    <property type="component" value="Chromosome"/>
</dbReference>
<evidence type="ECO:0000313" key="8">
    <source>
        <dbReference type="EMBL" id="MZZ11826.1"/>
    </source>
</evidence>
<evidence type="ECO:0000313" key="17">
    <source>
        <dbReference type="Proteomes" id="UP000433532"/>
    </source>
</evidence>
<dbReference type="GO" id="GO:0003700">
    <property type="term" value="F:DNA-binding transcription factor activity"/>
    <property type="evidence" value="ECO:0007669"/>
    <property type="project" value="InterPro"/>
</dbReference>
<dbReference type="Proteomes" id="UP000045039">
    <property type="component" value="Unassembled WGS sequence"/>
</dbReference>
<evidence type="ECO:0000313" key="16">
    <source>
        <dbReference type="Proteomes" id="UP000270834"/>
    </source>
</evidence>
<evidence type="ECO:0000256" key="1">
    <source>
        <dbReference type="ARBA" id="ARBA00022491"/>
    </source>
</evidence>
<evidence type="ECO:0000313" key="6">
    <source>
        <dbReference type="EMBL" id="CRO64902.1"/>
    </source>
</evidence>
<name>A0A069Q4I2_PSEAI</name>
<keyword evidence="1" id="KW-0678">Repressor</keyword>
<dbReference type="KEGG" id="paeb:NCGM1900_1350"/>
<reference evidence="9 14" key="3">
    <citation type="submission" date="2017-05" db="EMBL/GenBank/DDBJ databases">
        <authorList>
            <person name="Song R."/>
            <person name="Chenine A.L."/>
            <person name="Ruprecht R.M."/>
        </authorList>
    </citation>
    <scope>NUCLEOTIDE SEQUENCE [LARGE SCALE GENOMIC DNA]</scope>
    <source>
        <strain evidence="9 14">S567_C10_BS</strain>
    </source>
</reference>
<dbReference type="Gene3D" id="2.60.120.10">
    <property type="entry name" value="Jelly Rolls"/>
    <property type="match status" value="1"/>
</dbReference>
<dbReference type="SMART" id="SM00342">
    <property type="entry name" value="HTH_ARAC"/>
    <property type="match status" value="1"/>
</dbReference>
<dbReference type="Proteomes" id="UP000253594">
    <property type="component" value="Unassembled WGS sequence"/>
</dbReference>
<dbReference type="Pfam" id="PF12833">
    <property type="entry name" value="HTH_18"/>
    <property type="match status" value="1"/>
</dbReference>
<dbReference type="InterPro" id="IPR018062">
    <property type="entry name" value="HTH_AraC-typ_CS"/>
</dbReference>
<dbReference type="InterPro" id="IPR018060">
    <property type="entry name" value="HTH_AraC"/>
</dbReference>
<organism evidence="7 17">
    <name type="scientific">Pseudomonas aeruginosa</name>
    <dbReference type="NCBI Taxonomy" id="287"/>
    <lineage>
        <taxon>Bacteria</taxon>
        <taxon>Pseudomonadati</taxon>
        <taxon>Pseudomonadota</taxon>
        <taxon>Gammaproteobacteria</taxon>
        <taxon>Pseudomonadales</taxon>
        <taxon>Pseudomonadaceae</taxon>
        <taxon>Pseudomonas</taxon>
    </lineage>
</organism>
<dbReference type="Proteomes" id="UP000644192">
    <property type="component" value="Unassembled WGS sequence"/>
</dbReference>
<reference evidence="13" key="1">
    <citation type="submission" date="2015-06" db="EMBL/GenBank/DDBJ databases">
        <authorList>
            <person name="Radhakrishnan Rajesh"/>
            <person name="Underwood Anthony"/>
            <person name="Al-Shahib Ali"/>
        </authorList>
    </citation>
    <scope>NUCLEOTIDE SEQUENCE [LARGE SCALE GENOMIC DNA]</scope>
    <source>
        <strain evidence="13">P19_London_7_VIM_2_05_10</strain>
    </source>
</reference>
<dbReference type="Gene3D" id="1.10.10.60">
    <property type="entry name" value="Homeodomain-like"/>
    <property type="match status" value="1"/>
</dbReference>
<dbReference type="GO" id="GO:0043565">
    <property type="term" value="F:sequence-specific DNA binding"/>
    <property type="evidence" value="ECO:0007669"/>
    <property type="project" value="InterPro"/>
</dbReference>
<evidence type="ECO:0000313" key="15">
    <source>
        <dbReference type="Proteomes" id="UP000253594"/>
    </source>
</evidence>
<dbReference type="PROSITE" id="PS01124">
    <property type="entry name" value="HTH_ARAC_FAMILY_2"/>
    <property type="match status" value="1"/>
</dbReference>
<reference evidence="7 17" key="6">
    <citation type="submission" date="2019-11" db="EMBL/GenBank/DDBJ databases">
        <title>Genomes of ocular Pseudomonas aeruginosa isolates.</title>
        <authorList>
            <person name="Khan M."/>
            <person name="Rice S.A."/>
            <person name="Willcox M.D.P."/>
            <person name="Stapleton F."/>
        </authorList>
    </citation>
    <scope>NUCLEOTIDE SEQUENCE [LARGE SCALE GENOMIC DNA]</scope>
    <source>
        <strain evidence="7 17">PA221</strain>
    </source>
</reference>
<feature type="domain" description="HTH araC/xylS-type" evidence="5">
    <location>
        <begin position="160"/>
        <end position="261"/>
    </location>
</feature>
<evidence type="ECO:0000256" key="2">
    <source>
        <dbReference type="ARBA" id="ARBA00023015"/>
    </source>
</evidence>
<protein>
    <submittedName>
        <fullName evidence="9">AraC family transcriptional regulator</fullName>
    </submittedName>
    <submittedName>
        <fullName evidence="6">HTH-type transcriptional repressor of iron proteins A</fullName>
    </submittedName>
    <submittedName>
        <fullName evidence="7">Helix-turn-helix domain-containing protein</fullName>
    </submittedName>
    <submittedName>
        <fullName evidence="12">Helix-turn-helix transcriptional regulator</fullName>
    </submittedName>
</protein>
<keyword evidence="4" id="KW-0804">Transcription</keyword>
<dbReference type="SMR" id="A0A069Q4I2"/>
<dbReference type="OMA" id="EATGMSF"/>
<evidence type="ECO:0000313" key="13">
    <source>
        <dbReference type="Proteomes" id="UP000045039"/>
    </source>
</evidence>
<dbReference type="InterPro" id="IPR014710">
    <property type="entry name" value="RmlC-like_jellyroll"/>
</dbReference>
<dbReference type="GO" id="GO:0009893">
    <property type="term" value="P:positive regulation of metabolic process"/>
    <property type="evidence" value="ECO:0007669"/>
    <property type="project" value="UniProtKB-ARBA"/>
</dbReference>
<evidence type="ECO:0000313" key="10">
    <source>
        <dbReference type="EMBL" id="RCI72207.1"/>
    </source>
</evidence>
<evidence type="ECO:0000313" key="14">
    <source>
        <dbReference type="Proteomes" id="UP000194857"/>
    </source>
</evidence>
<dbReference type="EMBL" id="WOAD01000001">
    <property type="protein sequence ID" value="MUI34038.1"/>
    <property type="molecule type" value="Genomic_DNA"/>
</dbReference>
<reference evidence="12" key="9">
    <citation type="submission" date="2023-10" db="EMBL/GenBank/DDBJ databases">
        <title>Pathogen: clinical or host-associated sample.</title>
        <authorList>
            <person name="Hergert J."/>
            <person name="Casey R."/>
            <person name="Wagner J."/>
            <person name="Young E.L."/>
            <person name="Oakeson K.F."/>
        </authorList>
    </citation>
    <scope>NUCLEOTIDE SEQUENCE</scope>
    <source>
        <strain evidence="12">2021CK-01020</strain>
    </source>
</reference>
<sequence length="268" mass="29564">MSREPQTYLAQRFDPDALGQPALALQLEARHNDTEVPVHRHRKGQLVVACRGGITCTVPDGLWMVPAGFGVWIPGGIAHSNRVTANGKVCFLFVEPGAARLPSDCCTLALSPLVLELILHLSAQPQDYPHDGPLARLAGVLLELLEQAPTEQLYLPLPDNRGLRRIADELTRAPGDRASMAEWARRVAMSERSLARMVRRETGMTFGQWRQQLQIIIALQQLSAGVSVQRTAEILGYESVSSFIGMFRKALGSPPARYVRDSMRRPAD</sequence>
<evidence type="ECO:0000313" key="9">
    <source>
        <dbReference type="EMBL" id="OTI64046.1"/>
    </source>
</evidence>
<dbReference type="Proteomes" id="UP000433532">
    <property type="component" value="Unassembled WGS sequence"/>
</dbReference>
<reference evidence="10 15" key="4">
    <citation type="submission" date="2018-07" db="EMBL/GenBank/DDBJ databases">
        <title>Mechanisms of high-level aminoglycoside resistance among Gram-negative pathogens in Brazil.</title>
        <authorList>
            <person name="Ballaben A.S."/>
            <person name="Darini A.L.C."/>
            <person name="Doi Y."/>
        </authorList>
    </citation>
    <scope>NUCLEOTIDE SEQUENCE [LARGE SCALE GENOMIC DNA]</scope>
    <source>
        <strain evidence="10 15">B2-305</strain>
    </source>
</reference>
<keyword evidence="3" id="KW-0238">DNA-binding</keyword>
<dbReference type="Proteomes" id="UP000270834">
    <property type="component" value="Unassembled WGS sequence"/>
</dbReference>